<accession>A0ABT2PMU6</accession>
<gene>
    <name evidence="3" type="ORF">N0K08_14300</name>
</gene>
<evidence type="ECO:0000256" key="1">
    <source>
        <dbReference type="ARBA" id="ARBA00008791"/>
    </source>
</evidence>
<dbReference type="SUPFAM" id="SSF52402">
    <property type="entry name" value="Adenine nucleotide alpha hydrolases-like"/>
    <property type="match status" value="1"/>
</dbReference>
<comment type="caution">
    <text evidence="3">The sequence shown here is derived from an EMBL/GenBank/DDBJ whole genome shotgun (WGS) entry which is preliminary data.</text>
</comment>
<dbReference type="PANTHER" id="PTHR46268:SF15">
    <property type="entry name" value="UNIVERSAL STRESS PROTEIN HP_0031"/>
    <property type="match status" value="1"/>
</dbReference>
<evidence type="ECO:0000259" key="2">
    <source>
        <dbReference type="Pfam" id="PF00582"/>
    </source>
</evidence>
<feature type="domain" description="UspA" evidence="2">
    <location>
        <begin position="1"/>
        <end position="146"/>
    </location>
</feature>
<dbReference type="Gene3D" id="3.40.50.620">
    <property type="entry name" value="HUPs"/>
    <property type="match status" value="1"/>
</dbReference>
<keyword evidence="4" id="KW-1185">Reference proteome</keyword>
<proteinExistence type="inferred from homology"/>
<evidence type="ECO:0000313" key="3">
    <source>
        <dbReference type="EMBL" id="MCT9811812.1"/>
    </source>
</evidence>
<dbReference type="RefSeq" id="WP_261501529.1">
    <property type="nucleotide sequence ID" value="NZ_JAODYH010000007.1"/>
</dbReference>
<dbReference type="PANTHER" id="PTHR46268">
    <property type="entry name" value="STRESS RESPONSE PROTEIN NHAX"/>
    <property type="match status" value="1"/>
</dbReference>
<protein>
    <submittedName>
        <fullName evidence="3">Universal stress protein</fullName>
    </submittedName>
</protein>
<dbReference type="Pfam" id="PF00582">
    <property type="entry name" value="Usp"/>
    <property type="match status" value="1"/>
</dbReference>
<dbReference type="PRINTS" id="PR01438">
    <property type="entry name" value="UNVRSLSTRESS"/>
</dbReference>
<reference evidence="3 4" key="1">
    <citation type="submission" date="2022-09" db="EMBL/GenBank/DDBJ databases">
        <title>Draft genome of isolate Be4.</title>
        <authorList>
            <person name="Sanchez-Castro I."/>
            <person name="Martinez-Rodriguez P."/>
            <person name="Descostes M."/>
            <person name="Merroun M."/>
        </authorList>
    </citation>
    <scope>NUCLEOTIDE SEQUENCE [LARGE SCALE GENOMIC DNA]</scope>
    <source>
        <strain evidence="3 4">Be4</strain>
    </source>
</reference>
<comment type="similarity">
    <text evidence="1">Belongs to the universal stress protein A family.</text>
</comment>
<dbReference type="CDD" id="cd00293">
    <property type="entry name" value="USP-like"/>
    <property type="match status" value="1"/>
</dbReference>
<dbReference type="InterPro" id="IPR014729">
    <property type="entry name" value="Rossmann-like_a/b/a_fold"/>
</dbReference>
<dbReference type="Proteomes" id="UP001525968">
    <property type="component" value="Unassembled WGS sequence"/>
</dbReference>
<dbReference type="InterPro" id="IPR006016">
    <property type="entry name" value="UspA"/>
</dbReference>
<dbReference type="EMBL" id="JAODYH010000007">
    <property type="protein sequence ID" value="MCT9811812.1"/>
    <property type="molecule type" value="Genomic_DNA"/>
</dbReference>
<organism evidence="3 4">
    <name type="scientific">Acidovorax bellezanensis</name>
    <dbReference type="NCBI Taxonomy" id="2976702"/>
    <lineage>
        <taxon>Bacteria</taxon>
        <taxon>Pseudomonadati</taxon>
        <taxon>Pseudomonadota</taxon>
        <taxon>Betaproteobacteria</taxon>
        <taxon>Burkholderiales</taxon>
        <taxon>Comamonadaceae</taxon>
        <taxon>Acidovorax</taxon>
    </lineage>
</organism>
<dbReference type="InterPro" id="IPR006015">
    <property type="entry name" value="Universal_stress_UspA"/>
</dbReference>
<evidence type="ECO:0000313" key="4">
    <source>
        <dbReference type="Proteomes" id="UP001525968"/>
    </source>
</evidence>
<sequence>MYKHLLLPTDGTELSEASVRSAIALAHEHGAKVTGLYVMPDYQTVIYGADALMTNSSAEFDQSVNLDADKALSFVEAIAKQEGVSYELARVTSNSTYKAIIQHAKDKDCDLIFMASHGRKGISGLLLGSETQKVLTHTSVPVLVYRSA</sequence>
<name>A0ABT2PMU6_9BURK</name>